<keyword evidence="1" id="KW-1185">Reference proteome</keyword>
<sequence length="60" mass="7244">MVIFAYDLEKPNYKKYILNKACLINFHLKYETTIAIIMVLTFSRFYLYFNKLLPCQIQSL</sequence>
<accession>A0A1I7WAL9</accession>
<dbReference type="Proteomes" id="UP000095283">
    <property type="component" value="Unplaced"/>
</dbReference>
<proteinExistence type="predicted"/>
<protein>
    <submittedName>
        <fullName evidence="2">Uncharacterized protein</fullName>
    </submittedName>
</protein>
<organism evidence="1 2">
    <name type="scientific">Heterorhabditis bacteriophora</name>
    <name type="common">Entomopathogenic nematode worm</name>
    <dbReference type="NCBI Taxonomy" id="37862"/>
    <lineage>
        <taxon>Eukaryota</taxon>
        <taxon>Metazoa</taxon>
        <taxon>Ecdysozoa</taxon>
        <taxon>Nematoda</taxon>
        <taxon>Chromadorea</taxon>
        <taxon>Rhabditida</taxon>
        <taxon>Rhabditina</taxon>
        <taxon>Rhabditomorpha</taxon>
        <taxon>Strongyloidea</taxon>
        <taxon>Heterorhabditidae</taxon>
        <taxon>Heterorhabditis</taxon>
    </lineage>
</organism>
<dbReference type="WBParaSite" id="Hba_01714">
    <property type="protein sequence ID" value="Hba_01714"/>
    <property type="gene ID" value="Hba_01714"/>
</dbReference>
<evidence type="ECO:0000313" key="1">
    <source>
        <dbReference type="Proteomes" id="UP000095283"/>
    </source>
</evidence>
<evidence type="ECO:0000313" key="2">
    <source>
        <dbReference type="WBParaSite" id="Hba_01714"/>
    </source>
</evidence>
<reference evidence="2" key="1">
    <citation type="submission" date="2016-11" db="UniProtKB">
        <authorList>
            <consortium name="WormBaseParasite"/>
        </authorList>
    </citation>
    <scope>IDENTIFICATION</scope>
</reference>
<name>A0A1I7WAL9_HETBA</name>
<dbReference type="AlphaFoldDB" id="A0A1I7WAL9"/>